<dbReference type="InterPro" id="IPR057431">
    <property type="entry name" value="LdpA_Fe-S-bd"/>
</dbReference>
<gene>
    <name evidence="10" type="ordered locus">Desru_1754</name>
</gene>
<evidence type="ECO:0000256" key="1">
    <source>
        <dbReference type="ARBA" id="ARBA00001966"/>
    </source>
</evidence>
<dbReference type="InterPro" id="IPR050157">
    <property type="entry name" value="PSI_iron-sulfur_center"/>
</dbReference>
<reference evidence="11" key="1">
    <citation type="submission" date="2011-05" db="EMBL/GenBank/DDBJ databases">
        <title>Complete sequence of Desulfotomaculum ruminis DSM 2154.</title>
        <authorList>
            <person name="Lucas S."/>
            <person name="Copeland A."/>
            <person name="Lapidus A."/>
            <person name="Cheng J.-F."/>
            <person name="Goodwin L."/>
            <person name="Pitluck S."/>
            <person name="Lu M."/>
            <person name="Detter J.C."/>
            <person name="Han C."/>
            <person name="Tapia R."/>
            <person name="Land M."/>
            <person name="Hauser L."/>
            <person name="Kyrpides N."/>
            <person name="Ivanova N."/>
            <person name="Mikhailova N."/>
            <person name="Pagani I."/>
            <person name="Stams A.J.M."/>
            <person name="Plugge C.M."/>
            <person name="Muyzer G."/>
            <person name="Kuever J."/>
            <person name="Parshina S.N."/>
            <person name="Ivanova A.E."/>
            <person name="Nazina T.N."/>
            <person name="Brambilla E."/>
            <person name="Spring S."/>
            <person name="Klenk H.-P."/>
            <person name="Woyke T."/>
        </authorList>
    </citation>
    <scope>NUCLEOTIDE SEQUENCE [LARGE SCALE GENOMIC DNA]</scope>
    <source>
        <strain evidence="11">ATCC 23193 / DSM 2154 / NCIB 8452 / DL</strain>
    </source>
</reference>
<feature type="domain" description="4Fe-4S ferredoxin-type" evidence="9">
    <location>
        <begin position="1"/>
        <end position="28"/>
    </location>
</feature>
<reference evidence="10 11" key="2">
    <citation type="journal article" date="2012" name="Stand. Genomic Sci.">
        <title>Complete genome sequence of the sulfate-reducing firmicute Desulfotomaculum ruminis type strain (DL(T)).</title>
        <authorList>
            <person name="Spring S."/>
            <person name="Visser M."/>
            <person name="Lu M."/>
            <person name="Copeland A."/>
            <person name="Lapidus A."/>
            <person name="Lucas S."/>
            <person name="Cheng J.F."/>
            <person name="Han C."/>
            <person name="Tapia R."/>
            <person name="Goodwin L.A."/>
            <person name="Pitluck S."/>
            <person name="Ivanova N."/>
            <person name="Land M."/>
            <person name="Hauser L."/>
            <person name="Larimer F."/>
            <person name="Rohde M."/>
            <person name="Goker M."/>
            <person name="Detter J.C."/>
            <person name="Kyrpides N.C."/>
            <person name="Woyke T."/>
            <person name="Schaap P.J."/>
            <person name="Plugge C.M."/>
            <person name="Muyzer G."/>
            <person name="Kuever J."/>
            <person name="Pereira I.A."/>
            <person name="Parshina S.N."/>
            <person name="Bernier-Latmani R."/>
            <person name="Stams A.J."/>
            <person name="Klenk H.P."/>
        </authorList>
    </citation>
    <scope>NUCLEOTIDE SEQUENCE [LARGE SCALE GENOMIC DNA]</scope>
    <source>
        <strain evidence="11">ATCC 23193 / DSM 2154 / NCIB 8452 / DL</strain>
    </source>
</reference>
<proteinExistence type="predicted"/>
<dbReference type="STRING" id="696281.Desru_1754"/>
<dbReference type="OrthoDB" id="9804603at2"/>
<sequence length="74" mass="7862">MIQVKENCPGCGLCLEVCPVKALALERGKAVVGNQCIDCGLCIPHCPVRQLETGPEPAPTRQKKTKTEVTDDGA</sequence>
<dbReference type="Gene3D" id="3.30.70.20">
    <property type="match status" value="2"/>
</dbReference>
<dbReference type="PROSITE" id="PS00198">
    <property type="entry name" value="4FE4S_FER_1"/>
    <property type="match status" value="2"/>
</dbReference>
<dbReference type="AlphaFoldDB" id="F6DTF6"/>
<evidence type="ECO:0000256" key="7">
    <source>
        <dbReference type="ARBA" id="ARBA00023014"/>
    </source>
</evidence>
<dbReference type="PANTHER" id="PTHR24960:SF79">
    <property type="entry name" value="PHOTOSYSTEM I IRON-SULFUR CENTER"/>
    <property type="match status" value="1"/>
</dbReference>
<dbReference type="eggNOG" id="COG2221">
    <property type="taxonomic scope" value="Bacteria"/>
</dbReference>
<accession>F6DTF6</accession>
<evidence type="ECO:0000313" key="11">
    <source>
        <dbReference type="Proteomes" id="UP000009234"/>
    </source>
</evidence>
<keyword evidence="4" id="KW-0004">4Fe-4S</keyword>
<organism evidence="10 11">
    <name type="scientific">Desulforamulus ruminis (strain ATCC 23193 / DSM 2154 / NCIMB 8452 / DL)</name>
    <name type="common">Desulfotomaculum ruminis</name>
    <dbReference type="NCBI Taxonomy" id="696281"/>
    <lineage>
        <taxon>Bacteria</taxon>
        <taxon>Bacillati</taxon>
        <taxon>Bacillota</taxon>
        <taxon>Clostridia</taxon>
        <taxon>Eubacteriales</taxon>
        <taxon>Peptococcaceae</taxon>
        <taxon>Desulforamulus</taxon>
    </lineage>
</organism>
<evidence type="ECO:0000313" key="10">
    <source>
        <dbReference type="EMBL" id="AEG60018.1"/>
    </source>
</evidence>
<dbReference type="PANTHER" id="PTHR24960">
    <property type="entry name" value="PHOTOSYSTEM I IRON-SULFUR CENTER-RELATED"/>
    <property type="match status" value="1"/>
</dbReference>
<evidence type="ECO:0000256" key="8">
    <source>
        <dbReference type="SAM" id="MobiDB-lite"/>
    </source>
</evidence>
<feature type="region of interest" description="Disordered" evidence="8">
    <location>
        <begin position="52"/>
        <end position="74"/>
    </location>
</feature>
<keyword evidence="6" id="KW-0408">Iron</keyword>
<dbReference type="GO" id="GO:0051539">
    <property type="term" value="F:4 iron, 4 sulfur cluster binding"/>
    <property type="evidence" value="ECO:0007669"/>
    <property type="project" value="UniProtKB-KW"/>
</dbReference>
<protein>
    <recommendedName>
        <fullName evidence="3">Ferredoxin</fullName>
    </recommendedName>
</protein>
<evidence type="ECO:0000256" key="3">
    <source>
        <dbReference type="ARBA" id="ARBA00013529"/>
    </source>
</evidence>
<name>F6DTF6_DESRL</name>
<evidence type="ECO:0000259" key="9">
    <source>
        <dbReference type="PROSITE" id="PS51379"/>
    </source>
</evidence>
<dbReference type="Proteomes" id="UP000009234">
    <property type="component" value="Chromosome"/>
</dbReference>
<evidence type="ECO:0000256" key="4">
    <source>
        <dbReference type="ARBA" id="ARBA00022485"/>
    </source>
</evidence>
<feature type="domain" description="4Fe-4S ferredoxin-type" evidence="9">
    <location>
        <begin position="29"/>
        <end position="56"/>
    </location>
</feature>
<dbReference type="Pfam" id="PF25160">
    <property type="entry name" value="LdpA_Fe-S-bd"/>
    <property type="match status" value="1"/>
</dbReference>
<dbReference type="PROSITE" id="PS51379">
    <property type="entry name" value="4FE4S_FER_2"/>
    <property type="match status" value="2"/>
</dbReference>
<dbReference type="HOGENOM" id="CLU_189264_0_0_9"/>
<keyword evidence="7" id="KW-0411">Iron-sulfur</keyword>
<evidence type="ECO:0000256" key="6">
    <source>
        <dbReference type="ARBA" id="ARBA00023004"/>
    </source>
</evidence>
<comment type="function">
    <text evidence="2">Ferredoxins are iron-sulfur proteins that transfer electrons in a wide variety of metabolic reactions.</text>
</comment>
<feature type="compositionally biased region" description="Basic and acidic residues" evidence="8">
    <location>
        <begin position="65"/>
        <end position="74"/>
    </location>
</feature>
<evidence type="ECO:0000256" key="5">
    <source>
        <dbReference type="ARBA" id="ARBA00022723"/>
    </source>
</evidence>
<dbReference type="InterPro" id="IPR017896">
    <property type="entry name" value="4Fe4S_Fe-S-bd"/>
</dbReference>
<dbReference type="KEGG" id="dru:Desru_1754"/>
<comment type="cofactor">
    <cofactor evidence="1">
        <name>[4Fe-4S] cluster</name>
        <dbReference type="ChEBI" id="CHEBI:49883"/>
    </cofactor>
</comment>
<dbReference type="GO" id="GO:0046872">
    <property type="term" value="F:metal ion binding"/>
    <property type="evidence" value="ECO:0007669"/>
    <property type="project" value="UniProtKB-KW"/>
</dbReference>
<dbReference type="RefSeq" id="WP_013841782.1">
    <property type="nucleotide sequence ID" value="NC_015589.1"/>
</dbReference>
<dbReference type="InterPro" id="IPR017900">
    <property type="entry name" value="4Fe4S_Fe_S_CS"/>
</dbReference>
<dbReference type="SUPFAM" id="SSF54862">
    <property type="entry name" value="4Fe-4S ferredoxins"/>
    <property type="match status" value="1"/>
</dbReference>
<dbReference type="EMBL" id="CP002780">
    <property type="protein sequence ID" value="AEG60018.1"/>
    <property type="molecule type" value="Genomic_DNA"/>
</dbReference>
<evidence type="ECO:0000256" key="2">
    <source>
        <dbReference type="ARBA" id="ARBA00003532"/>
    </source>
</evidence>
<keyword evidence="5" id="KW-0479">Metal-binding</keyword>
<keyword evidence="11" id="KW-1185">Reference proteome</keyword>